<dbReference type="InParanoid" id="B8LCQ4"/>
<evidence type="ECO:0000313" key="1">
    <source>
        <dbReference type="EMBL" id="EED87023.1"/>
    </source>
</evidence>
<keyword evidence="2" id="KW-1185">Reference proteome</keyword>
<dbReference type="AlphaFoldDB" id="B8LCQ4"/>
<dbReference type="Proteomes" id="UP000001449">
    <property type="component" value="Chromosome 16"/>
</dbReference>
<dbReference type="RefSeq" id="XP_002296822.1">
    <property type="nucleotide sequence ID" value="XM_002296786.1"/>
</dbReference>
<dbReference type="PaxDb" id="35128-Thaps25157"/>
<name>B8LCQ4_THAPS</name>
<gene>
    <name evidence="1" type="ORF">THAPSDRAFT_25157</name>
</gene>
<reference evidence="1 2" key="1">
    <citation type="journal article" date="2004" name="Science">
        <title>The genome of the diatom Thalassiosira pseudonana: ecology, evolution, and metabolism.</title>
        <authorList>
            <person name="Armbrust E.V."/>
            <person name="Berges J.A."/>
            <person name="Bowler C."/>
            <person name="Green B.R."/>
            <person name="Martinez D."/>
            <person name="Putnam N.H."/>
            <person name="Zhou S."/>
            <person name="Allen A.E."/>
            <person name="Apt K.E."/>
            <person name="Bechner M."/>
            <person name="Brzezinski M.A."/>
            <person name="Chaal B.K."/>
            <person name="Chiovitti A."/>
            <person name="Davis A.K."/>
            <person name="Demarest M.S."/>
            <person name="Detter J.C."/>
            <person name="Glavina T."/>
            <person name="Goodstein D."/>
            <person name="Hadi M.Z."/>
            <person name="Hellsten U."/>
            <person name="Hildebrand M."/>
            <person name="Jenkins B.D."/>
            <person name="Jurka J."/>
            <person name="Kapitonov V.V."/>
            <person name="Kroger N."/>
            <person name="Lau W.W."/>
            <person name="Lane T.W."/>
            <person name="Larimer F.W."/>
            <person name="Lippmeier J.C."/>
            <person name="Lucas S."/>
            <person name="Medina M."/>
            <person name="Montsant A."/>
            <person name="Obornik M."/>
            <person name="Parker M.S."/>
            <person name="Palenik B."/>
            <person name="Pazour G.J."/>
            <person name="Richardson P.M."/>
            <person name="Rynearson T.A."/>
            <person name="Saito M.A."/>
            <person name="Schwartz D.C."/>
            <person name="Thamatrakoln K."/>
            <person name="Valentin K."/>
            <person name="Vardi A."/>
            <person name="Wilkerson F.P."/>
            <person name="Rokhsar D.S."/>
        </authorList>
    </citation>
    <scope>NUCLEOTIDE SEQUENCE [LARGE SCALE GENOMIC DNA]</scope>
    <source>
        <strain evidence="1 2">CCMP1335</strain>
    </source>
</reference>
<dbReference type="EMBL" id="DS999417">
    <property type="protein sequence ID" value="EED87023.1"/>
    <property type="molecule type" value="Genomic_DNA"/>
</dbReference>
<accession>B8LCQ4</accession>
<dbReference type="eggNOG" id="ENOG502TJPJ">
    <property type="taxonomic scope" value="Eukaryota"/>
</dbReference>
<dbReference type="KEGG" id="tps:THAPSDRAFT_25157"/>
<sequence length="312" mass="34097">MFVLFVTPCSLELEHNGKKIKAALYGKQKQHQQFMQAKKQEKLQSDPNALLRNFKAVLLQDHVDCDWGTEETCYDNDFNPSSCSLISEGGCPCSEGEIKCGGSEFWSGYCVKAEMCCDDNSEEMCFNEDGTTSCAEFSYQGGGCPCWEGQIKCGADEEWDSPGYCSFGSVCCDYETEETCYDENYNAESCAPHADGGCPCPSGEERCGAYEGYLGYCTSGACCDYETEETCYDENYNAESCAPYADGGCPCPSGEERCGAYEGYLGYCTSVCCPDDSETASMKTTTLSRVLQSPMVDVNVIKGMKSVGRILL</sequence>
<dbReference type="GeneID" id="7442548"/>
<organism evidence="1 2">
    <name type="scientific">Thalassiosira pseudonana</name>
    <name type="common">Marine diatom</name>
    <name type="synonym">Cyclotella nana</name>
    <dbReference type="NCBI Taxonomy" id="35128"/>
    <lineage>
        <taxon>Eukaryota</taxon>
        <taxon>Sar</taxon>
        <taxon>Stramenopiles</taxon>
        <taxon>Ochrophyta</taxon>
        <taxon>Bacillariophyta</taxon>
        <taxon>Coscinodiscophyceae</taxon>
        <taxon>Thalassiosirophycidae</taxon>
        <taxon>Thalassiosirales</taxon>
        <taxon>Thalassiosiraceae</taxon>
        <taxon>Thalassiosira</taxon>
    </lineage>
</organism>
<proteinExistence type="predicted"/>
<protein>
    <submittedName>
        <fullName evidence="1">Uncharacterized protein</fullName>
    </submittedName>
</protein>
<dbReference type="HOGENOM" id="CLU_892792_0_0_1"/>
<reference evidence="1 2" key="2">
    <citation type="journal article" date="2008" name="Nature">
        <title>The Phaeodactylum genome reveals the evolutionary history of diatom genomes.</title>
        <authorList>
            <person name="Bowler C."/>
            <person name="Allen A.E."/>
            <person name="Badger J.H."/>
            <person name="Grimwood J."/>
            <person name="Jabbari K."/>
            <person name="Kuo A."/>
            <person name="Maheswari U."/>
            <person name="Martens C."/>
            <person name="Maumus F."/>
            <person name="Otillar R.P."/>
            <person name="Rayko E."/>
            <person name="Salamov A."/>
            <person name="Vandepoele K."/>
            <person name="Beszteri B."/>
            <person name="Gruber A."/>
            <person name="Heijde M."/>
            <person name="Katinka M."/>
            <person name="Mock T."/>
            <person name="Valentin K."/>
            <person name="Verret F."/>
            <person name="Berges J.A."/>
            <person name="Brownlee C."/>
            <person name="Cadoret J.P."/>
            <person name="Chiovitti A."/>
            <person name="Choi C.J."/>
            <person name="Coesel S."/>
            <person name="De Martino A."/>
            <person name="Detter J.C."/>
            <person name="Durkin C."/>
            <person name="Falciatore A."/>
            <person name="Fournet J."/>
            <person name="Haruta M."/>
            <person name="Huysman M.J."/>
            <person name="Jenkins B.D."/>
            <person name="Jiroutova K."/>
            <person name="Jorgensen R.E."/>
            <person name="Joubert Y."/>
            <person name="Kaplan A."/>
            <person name="Kroger N."/>
            <person name="Kroth P.G."/>
            <person name="La Roche J."/>
            <person name="Lindquist E."/>
            <person name="Lommer M."/>
            <person name="Martin-Jezequel V."/>
            <person name="Lopez P.J."/>
            <person name="Lucas S."/>
            <person name="Mangogna M."/>
            <person name="McGinnis K."/>
            <person name="Medlin L.K."/>
            <person name="Montsant A."/>
            <person name="Oudot-Le Secq M.P."/>
            <person name="Napoli C."/>
            <person name="Obornik M."/>
            <person name="Parker M.S."/>
            <person name="Petit J.L."/>
            <person name="Porcel B.M."/>
            <person name="Poulsen N."/>
            <person name="Robison M."/>
            <person name="Rychlewski L."/>
            <person name="Rynearson T.A."/>
            <person name="Schmutz J."/>
            <person name="Shapiro H."/>
            <person name="Siaut M."/>
            <person name="Stanley M."/>
            <person name="Sussman M.R."/>
            <person name="Taylor A.R."/>
            <person name="Vardi A."/>
            <person name="von Dassow P."/>
            <person name="Vyverman W."/>
            <person name="Willis A."/>
            <person name="Wyrwicz L.S."/>
            <person name="Rokhsar D.S."/>
            <person name="Weissenbach J."/>
            <person name="Armbrust E.V."/>
            <person name="Green B.R."/>
            <person name="Van de Peer Y."/>
            <person name="Grigoriev I.V."/>
        </authorList>
    </citation>
    <scope>NUCLEOTIDE SEQUENCE [LARGE SCALE GENOMIC DNA]</scope>
    <source>
        <strain evidence="1 2">CCMP1335</strain>
    </source>
</reference>
<evidence type="ECO:0000313" key="2">
    <source>
        <dbReference type="Proteomes" id="UP000001449"/>
    </source>
</evidence>